<sequence>MGSLAAAFAVEKCGIGVDDWETMFFASAALPSQEQAFLRWIMGDVDNLSVSKLHHHRPFSSQPPAVEFDVAITGVGFVIVDPVLETSFLFSQTNKLFVVLDLNNEWQEVERLRGERNIVSNKRKERLEPSVRQVLVEEGKKLKEALSELEDDLVVLIDKLQVEAQCIPNITHSNVPIGGEENSLTLDSLLKEWKSRRFNDQISQKASASDPPYGQHRKSQSLLNFISLEKDGINIDVTESDTSIRRRPKIDPEPSCHAPEILLKEESHGGRGNGLALRPKPGSRGDGESWGQNFVCGGDSLFADVRVSVRKSPSTANLNEIDSGSSVWLTSKWSLKADIVARPVIDGLSKPLAGRRNYKAAID</sequence>
<gene>
    <name evidence="2" type="ORF">KSP40_PGU011310</name>
</gene>
<dbReference type="InterPro" id="IPR010978">
    <property type="entry name" value="tRNA-bd_arm"/>
</dbReference>
<protein>
    <submittedName>
        <fullName evidence="2">Uncharacterized protein</fullName>
    </submittedName>
</protein>
<comment type="caution">
    <text evidence="2">The sequence shown here is derived from an EMBL/GenBank/DDBJ whole genome shotgun (WGS) entry which is preliminary data.</text>
</comment>
<reference evidence="2 3" key="1">
    <citation type="journal article" date="2022" name="Nat. Plants">
        <title>Genomes of leafy and leafless Platanthera orchids illuminate the evolution of mycoheterotrophy.</title>
        <authorList>
            <person name="Li M.H."/>
            <person name="Liu K.W."/>
            <person name="Li Z."/>
            <person name="Lu H.C."/>
            <person name="Ye Q.L."/>
            <person name="Zhang D."/>
            <person name="Wang J.Y."/>
            <person name="Li Y.F."/>
            <person name="Zhong Z.M."/>
            <person name="Liu X."/>
            <person name="Yu X."/>
            <person name="Liu D.K."/>
            <person name="Tu X.D."/>
            <person name="Liu B."/>
            <person name="Hao Y."/>
            <person name="Liao X.Y."/>
            <person name="Jiang Y.T."/>
            <person name="Sun W.H."/>
            <person name="Chen J."/>
            <person name="Chen Y.Q."/>
            <person name="Ai Y."/>
            <person name="Zhai J.W."/>
            <person name="Wu S.S."/>
            <person name="Zhou Z."/>
            <person name="Hsiao Y.Y."/>
            <person name="Wu W.L."/>
            <person name="Chen Y.Y."/>
            <person name="Lin Y.F."/>
            <person name="Hsu J.L."/>
            <person name="Li C.Y."/>
            <person name="Wang Z.W."/>
            <person name="Zhao X."/>
            <person name="Zhong W.Y."/>
            <person name="Ma X.K."/>
            <person name="Ma L."/>
            <person name="Huang J."/>
            <person name="Chen G.Z."/>
            <person name="Huang M.Z."/>
            <person name="Huang L."/>
            <person name="Peng D.H."/>
            <person name="Luo Y.B."/>
            <person name="Zou S.Q."/>
            <person name="Chen S.P."/>
            <person name="Lan S."/>
            <person name="Tsai W.C."/>
            <person name="Van de Peer Y."/>
            <person name="Liu Z.J."/>
        </authorList>
    </citation>
    <scope>NUCLEOTIDE SEQUENCE [LARGE SCALE GENOMIC DNA]</scope>
    <source>
        <strain evidence="2">Lor288</strain>
    </source>
</reference>
<keyword evidence="1" id="KW-0175">Coiled coil</keyword>
<evidence type="ECO:0000313" key="2">
    <source>
        <dbReference type="EMBL" id="KAK8941972.1"/>
    </source>
</evidence>
<dbReference type="Proteomes" id="UP001412067">
    <property type="component" value="Unassembled WGS sequence"/>
</dbReference>
<keyword evidence="3" id="KW-1185">Reference proteome</keyword>
<name>A0ABR2LK85_9ASPA</name>
<evidence type="ECO:0000313" key="3">
    <source>
        <dbReference type="Proteomes" id="UP001412067"/>
    </source>
</evidence>
<proteinExistence type="predicted"/>
<evidence type="ECO:0000256" key="1">
    <source>
        <dbReference type="SAM" id="Coils"/>
    </source>
</evidence>
<accession>A0ABR2LK85</accession>
<feature type="coiled-coil region" evidence="1">
    <location>
        <begin position="132"/>
        <end position="159"/>
    </location>
</feature>
<dbReference type="EMBL" id="JBBWWR010000019">
    <property type="protein sequence ID" value="KAK8941972.1"/>
    <property type="molecule type" value="Genomic_DNA"/>
</dbReference>
<dbReference type="SUPFAM" id="SSF46589">
    <property type="entry name" value="tRNA-binding arm"/>
    <property type="match status" value="1"/>
</dbReference>
<organism evidence="2 3">
    <name type="scientific">Platanthera guangdongensis</name>
    <dbReference type="NCBI Taxonomy" id="2320717"/>
    <lineage>
        <taxon>Eukaryota</taxon>
        <taxon>Viridiplantae</taxon>
        <taxon>Streptophyta</taxon>
        <taxon>Embryophyta</taxon>
        <taxon>Tracheophyta</taxon>
        <taxon>Spermatophyta</taxon>
        <taxon>Magnoliopsida</taxon>
        <taxon>Liliopsida</taxon>
        <taxon>Asparagales</taxon>
        <taxon>Orchidaceae</taxon>
        <taxon>Orchidoideae</taxon>
        <taxon>Orchideae</taxon>
        <taxon>Orchidinae</taxon>
        <taxon>Platanthera</taxon>
    </lineage>
</organism>